<comment type="pathway">
    <text evidence="2">Amino-acid biosynthesis; L-serine biosynthesis; L-serine from 3-phospho-D-glycerate: step 3/3.</text>
</comment>
<dbReference type="Pfam" id="PF12710">
    <property type="entry name" value="HAD"/>
    <property type="match status" value="1"/>
</dbReference>
<dbReference type="EMBL" id="CSAD01000042">
    <property type="protein sequence ID" value="COU87026.1"/>
    <property type="molecule type" value="Genomic_DNA"/>
</dbReference>
<dbReference type="InterPro" id="IPR036412">
    <property type="entry name" value="HAD-like_sf"/>
</dbReference>
<dbReference type="EMBL" id="CFOE01000068">
    <property type="protein sequence ID" value="CFE37837.1"/>
    <property type="molecule type" value="Genomic_DNA"/>
</dbReference>
<evidence type="ECO:0000256" key="8">
    <source>
        <dbReference type="ARBA" id="ARBA00022842"/>
    </source>
</evidence>
<evidence type="ECO:0000313" key="16">
    <source>
        <dbReference type="Proteomes" id="UP000045842"/>
    </source>
</evidence>
<comment type="similarity">
    <text evidence="3">Belongs to the HAD-like hydrolase superfamily. SerB family.</text>
</comment>
<evidence type="ECO:0000256" key="3">
    <source>
        <dbReference type="ARBA" id="ARBA00009184"/>
    </source>
</evidence>
<sequence>MVRLIPSLLAMATVLGGVIGCSAHQPPTPASGCRQLDAFLKWHHGVREFLQSAIDANSRCTGTADGSARKVAIFDWDNTVVKNDIGYATNYYMLQHSLVLQPANQDWHAASRYLTDAAANALSVACGKVVPAGKPLPTGSNALCANEILSLLDGETTTGQPAFVGNNVRRLAGPYAWSNALSAGYTAEELAGFADQAKKQNLAADVGATQQVGTQQVDGYIRVYPQMKDLIGTLQAHGIDTWVVSASPEPIVKVWAGEVGLDDQHVVGVRSVADQSGKLTAHLVGCGGVRDGDDSVMTYLDGKRCWANQVIFGVTGPQAFNQLAADRRQVLAAGDSNSDATFVGDATVVSLVINRNQDDLMCRAYDGLFTRGGKWAINPMFIDPLPQHAPYVCGEAFINPDGSKQPVLRNDGTPIPDQVDSVFGLLNQAPGTPQGRLRRPSARAVRPGIDLDRLRARPASARCRVR</sequence>
<dbReference type="Proteomes" id="UP000045842">
    <property type="component" value="Unassembled WGS sequence"/>
</dbReference>
<dbReference type="GO" id="GO:0000287">
    <property type="term" value="F:magnesium ion binding"/>
    <property type="evidence" value="ECO:0007669"/>
    <property type="project" value="TreeGrafter"/>
</dbReference>
<keyword evidence="5" id="KW-0028">Amino-acid biosynthesis</keyword>
<protein>
    <recommendedName>
        <fullName evidence="4">phosphoserine phosphatase</fullName>
        <ecNumber evidence="4">3.1.3.3</ecNumber>
    </recommendedName>
</protein>
<evidence type="ECO:0000313" key="14">
    <source>
        <dbReference type="EMBL" id="CKS79836.1"/>
    </source>
</evidence>
<evidence type="ECO:0000313" key="18">
    <source>
        <dbReference type="Proteomes" id="UP000048948"/>
    </source>
</evidence>
<dbReference type="EMBL" id="CNGE01000460">
    <property type="protein sequence ID" value="CKS79836.1"/>
    <property type="molecule type" value="Genomic_DNA"/>
</dbReference>
<evidence type="ECO:0000256" key="9">
    <source>
        <dbReference type="ARBA" id="ARBA00023299"/>
    </source>
</evidence>
<gene>
    <name evidence="13" type="primary">lppF</name>
    <name evidence="15" type="ORF">ERS007679_00540</name>
    <name evidence="13" type="ORF">ERS007681_00838</name>
    <name evidence="14" type="ORF">ERS027646_02476</name>
</gene>
<feature type="chain" id="PRO_5041044536" description="phosphoserine phosphatase" evidence="12">
    <location>
        <begin position="24"/>
        <end position="466"/>
    </location>
</feature>
<keyword evidence="13" id="KW-0449">Lipoprotein</keyword>
<dbReference type="GO" id="GO:0036424">
    <property type="term" value="F:L-phosphoserine phosphatase activity"/>
    <property type="evidence" value="ECO:0007669"/>
    <property type="project" value="TreeGrafter"/>
</dbReference>
<dbReference type="PANTHER" id="PTHR43344:SF2">
    <property type="entry name" value="PHOSPHOSERINE PHOSPHATASE"/>
    <property type="match status" value="1"/>
</dbReference>
<dbReference type="SUPFAM" id="SSF56784">
    <property type="entry name" value="HAD-like"/>
    <property type="match status" value="1"/>
</dbReference>
<reference evidence="16 17" key="1">
    <citation type="submission" date="2015-03" db="EMBL/GenBank/DDBJ databases">
        <authorList>
            <consortium name="Pathogen Informatics"/>
        </authorList>
    </citation>
    <scope>NUCLEOTIDE SEQUENCE [LARGE SCALE GENOMIC DNA]</scope>
    <source>
        <strain evidence="14 18">Bir 172</strain>
        <strain evidence="15 16">G09801536</strain>
        <strain evidence="13 17">G09901357</strain>
    </source>
</reference>
<evidence type="ECO:0000256" key="5">
    <source>
        <dbReference type="ARBA" id="ARBA00022605"/>
    </source>
</evidence>
<dbReference type="PANTHER" id="PTHR43344">
    <property type="entry name" value="PHOSPHOSERINE PHOSPHATASE"/>
    <property type="match status" value="1"/>
</dbReference>
<evidence type="ECO:0000313" key="15">
    <source>
        <dbReference type="EMBL" id="COU87026.1"/>
    </source>
</evidence>
<evidence type="ECO:0000256" key="2">
    <source>
        <dbReference type="ARBA" id="ARBA00005135"/>
    </source>
</evidence>
<keyword evidence="12" id="KW-0732">Signal</keyword>
<dbReference type="Proteomes" id="UP000048289">
    <property type="component" value="Unassembled WGS sequence"/>
</dbReference>
<dbReference type="PROSITE" id="PS51257">
    <property type="entry name" value="PROKAR_LIPOPROTEIN"/>
    <property type="match status" value="1"/>
</dbReference>
<evidence type="ECO:0000256" key="7">
    <source>
        <dbReference type="ARBA" id="ARBA00022801"/>
    </source>
</evidence>
<keyword evidence="6" id="KW-0479">Metal-binding</keyword>
<evidence type="ECO:0000313" key="17">
    <source>
        <dbReference type="Proteomes" id="UP000048289"/>
    </source>
</evidence>
<dbReference type="InterPro" id="IPR050582">
    <property type="entry name" value="HAD-like_SerB"/>
</dbReference>
<comment type="catalytic activity">
    <reaction evidence="10">
        <text>O-phospho-L-serine + H2O = L-serine + phosphate</text>
        <dbReference type="Rhea" id="RHEA:21208"/>
        <dbReference type="ChEBI" id="CHEBI:15377"/>
        <dbReference type="ChEBI" id="CHEBI:33384"/>
        <dbReference type="ChEBI" id="CHEBI:43474"/>
        <dbReference type="ChEBI" id="CHEBI:57524"/>
        <dbReference type="EC" id="3.1.3.3"/>
    </reaction>
</comment>
<dbReference type="RefSeq" id="WP_016719587.1">
    <property type="nucleotide sequence ID" value="NZ_CFHZ01000014.1"/>
</dbReference>
<dbReference type="Gene3D" id="3.40.50.1000">
    <property type="entry name" value="HAD superfamily/HAD-like"/>
    <property type="match status" value="2"/>
</dbReference>
<keyword evidence="9" id="KW-0718">Serine biosynthesis</keyword>
<comment type="catalytic activity">
    <reaction evidence="11">
        <text>O-phospho-D-serine + H2O = D-serine + phosphate</text>
        <dbReference type="Rhea" id="RHEA:24873"/>
        <dbReference type="ChEBI" id="CHEBI:15377"/>
        <dbReference type="ChEBI" id="CHEBI:35247"/>
        <dbReference type="ChEBI" id="CHEBI:43474"/>
        <dbReference type="ChEBI" id="CHEBI:58680"/>
        <dbReference type="EC" id="3.1.3.3"/>
    </reaction>
</comment>
<evidence type="ECO:0000256" key="1">
    <source>
        <dbReference type="ARBA" id="ARBA00001946"/>
    </source>
</evidence>
<evidence type="ECO:0000313" key="13">
    <source>
        <dbReference type="EMBL" id="CFE37837.1"/>
    </source>
</evidence>
<dbReference type="EC" id="3.1.3.3" evidence="4"/>
<accession>A0A0T9WJD4</accession>
<proteinExistence type="inferred from homology"/>
<dbReference type="Proteomes" id="UP000048948">
    <property type="component" value="Unassembled WGS sequence"/>
</dbReference>
<evidence type="ECO:0000256" key="11">
    <source>
        <dbReference type="ARBA" id="ARBA00048523"/>
    </source>
</evidence>
<evidence type="ECO:0000256" key="12">
    <source>
        <dbReference type="SAM" id="SignalP"/>
    </source>
</evidence>
<evidence type="ECO:0000256" key="6">
    <source>
        <dbReference type="ARBA" id="ARBA00022723"/>
    </source>
</evidence>
<dbReference type="InterPro" id="IPR023214">
    <property type="entry name" value="HAD_sf"/>
</dbReference>
<comment type="cofactor">
    <cofactor evidence="1">
        <name>Mg(2+)</name>
        <dbReference type="ChEBI" id="CHEBI:18420"/>
    </cofactor>
</comment>
<name>A0A0T9WJD4_MYCTX</name>
<dbReference type="AlphaFoldDB" id="A0A0T9WJD4"/>
<keyword evidence="7" id="KW-0378">Hydrolase</keyword>
<evidence type="ECO:0000256" key="4">
    <source>
        <dbReference type="ARBA" id="ARBA00012640"/>
    </source>
</evidence>
<keyword evidence="8" id="KW-0460">Magnesium</keyword>
<feature type="signal peptide" evidence="12">
    <location>
        <begin position="1"/>
        <end position="23"/>
    </location>
</feature>
<dbReference type="GO" id="GO:0005737">
    <property type="term" value="C:cytoplasm"/>
    <property type="evidence" value="ECO:0007669"/>
    <property type="project" value="TreeGrafter"/>
</dbReference>
<dbReference type="GO" id="GO:0006564">
    <property type="term" value="P:L-serine biosynthetic process"/>
    <property type="evidence" value="ECO:0007669"/>
    <property type="project" value="UniProtKB-KW"/>
</dbReference>
<organism evidence="13 17">
    <name type="scientific">Mycobacterium tuberculosis</name>
    <dbReference type="NCBI Taxonomy" id="1773"/>
    <lineage>
        <taxon>Bacteria</taxon>
        <taxon>Bacillati</taxon>
        <taxon>Actinomycetota</taxon>
        <taxon>Actinomycetes</taxon>
        <taxon>Mycobacteriales</taxon>
        <taxon>Mycobacteriaceae</taxon>
        <taxon>Mycobacterium</taxon>
        <taxon>Mycobacterium tuberculosis complex</taxon>
    </lineage>
</organism>
<evidence type="ECO:0000256" key="10">
    <source>
        <dbReference type="ARBA" id="ARBA00048138"/>
    </source>
</evidence>